<organism evidence="1">
    <name type="scientific">Rhizophora mucronata</name>
    <name type="common">Asiatic mangrove</name>
    <dbReference type="NCBI Taxonomy" id="61149"/>
    <lineage>
        <taxon>Eukaryota</taxon>
        <taxon>Viridiplantae</taxon>
        <taxon>Streptophyta</taxon>
        <taxon>Embryophyta</taxon>
        <taxon>Tracheophyta</taxon>
        <taxon>Spermatophyta</taxon>
        <taxon>Magnoliopsida</taxon>
        <taxon>eudicotyledons</taxon>
        <taxon>Gunneridae</taxon>
        <taxon>Pentapetalae</taxon>
        <taxon>rosids</taxon>
        <taxon>fabids</taxon>
        <taxon>Malpighiales</taxon>
        <taxon>Rhizophoraceae</taxon>
        <taxon>Rhizophora</taxon>
    </lineage>
</organism>
<name>A0A2P2P3P5_RHIMU</name>
<accession>A0A2P2P3P5</accession>
<sequence length="36" mass="4170">MITGLQGNAKNRVCPKVWILIVRCTKIPTENFQLRQ</sequence>
<reference evidence="1" key="1">
    <citation type="submission" date="2018-02" db="EMBL/GenBank/DDBJ databases">
        <title>Rhizophora mucronata_Transcriptome.</title>
        <authorList>
            <person name="Meera S.P."/>
            <person name="Sreeshan A."/>
            <person name="Augustine A."/>
        </authorList>
    </citation>
    <scope>NUCLEOTIDE SEQUENCE</scope>
    <source>
        <tissue evidence="1">Leaf</tissue>
    </source>
</reference>
<dbReference type="EMBL" id="GGEC01068922">
    <property type="protein sequence ID" value="MBX49406.1"/>
    <property type="molecule type" value="Transcribed_RNA"/>
</dbReference>
<proteinExistence type="predicted"/>
<dbReference type="AlphaFoldDB" id="A0A2P2P3P5"/>
<protein>
    <submittedName>
        <fullName evidence="1">Uncharacterized protein</fullName>
    </submittedName>
</protein>
<evidence type="ECO:0000313" key="1">
    <source>
        <dbReference type="EMBL" id="MBX49406.1"/>
    </source>
</evidence>